<proteinExistence type="predicted"/>
<dbReference type="Pfam" id="PF21941">
    <property type="entry name" value="SMEK_N"/>
    <property type="match status" value="1"/>
</dbReference>
<accession>A0AAW9DD96</accession>
<dbReference type="NCBIfam" id="NF033859">
    <property type="entry name" value="SMEK_N"/>
    <property type="match status" value="1"/>
</dbReference>
<reference evidence="2" key="1">
    <citation type="journal article" date="2023" name="Front. Microbiol.">
        <title>Genomic diversity and taxonomic marker for Arcobacter species.</title>
        <authorList>
            <person name="Zhou G."/>
            <person name="Gu Y."/>
            <person name="Wang H."/>
            <person name="Chen X."/>
            <person name="Zhang X."/>
            <person name="Shao Z."/>
            <person name="Yan X."/>
            <person name="Zhang J."/>
            <person name="Zhang M."/>
        </authorList>
    </citation>
    <scope>NUCLEOTIDE SEQUENCE</scope>
    <source>
        <strain evidence="2">BJSY19SF1-2</strain>
    </source>
</reference>
<reference evidence="2" key="2">
    <citation type="submission" date="2023-07" db="EMBL/GenBank/DDBJ databases">
        <authorList>
            <person name="Zhang M."/>
            <person name="Zhou G."/>
        </authorList>
    </citation>
    <scope>NUCLEOTIDE SEQUENCE</scope>
    <source>
        <strain evidence="2">BJSY19SF1-2</strain>
    </source>
</reference>
<comment type="caution">
    <text evidence="2">The sequence shown here is derived from an EMBL/GenBank/DDBJ whole genome shotgun (WGS) entry which is preliminary data.</text>
</comment>
<feature type="domain" description="SMEK" evidence="1">
    <location>
        <begin position="11"/>
        <end position="145"/>
    </location>
</feature>
<name>A0AAW9DD96_9BACT</name>
<evidence type="ECO:0000313" key="3">
    <source>
        <dbReference type="Proteomes" id="UP001283691"/>
    </source>
</evidence>
<dbReference type="EMBL" id="JAUQUR010000007">
    <property type="protein sequence ID" value="MDX4069866.1"/>
    <property type="molecule type" value="Genomic_DNA"/>
</dbReference>
<sequence>MFNEKYIMDEIVRELNLIKFNINSFSKLNIYDLNIYSENFFCKLLNIVFDLDLINLNIVDMNMPAIDLGDIEKKICYQITSTNDSSKINNTIEKFEKYELYENYEKLYILILSDKKDYNSNFKSNGKYTFENKNILDINDLIKIISSKDEEKKSRVYELINQSIIKVLSSNPNQLENKPDIDINNILLDKKEIAINKYDLSPEKINYLILKLNEHNYNNLIDRNYYISEDNIKTIYNCSLFFQSFDDNDFSNLSRYIKIYPTQIKYAIGMFVFFYERPYSRGINEIDSYLYENILRILNNLIIILESEINISYSSGSGNFEENLLNNSLIVSISKNDNNDNKIIFLEKNKDKNIGHKFSLGGISEKVMNIKKFKFFNENYIMANSGKNIYLWNINKSNSNPLLINEDKYVISDYEHYEINNSLFIIAITKCNIIIVWKIIDHIIITYSIIKLETSGYIFFNVNGKNKVINNDVYSKQIYKYDIDKKIIEKYFEIPSSYFNINNMAIHPIKNQIAFAYSIPDTEDIFERETRTFEFENVAVYDIDNKAEIFKATEKNHFIIKLSYIEKEGEVYLIIYDRDGAGNDYQPLVKVWKQTSENKFLVDYVYDSYPKEKNLILYCMRFNDNNVYFYIFEEKLIVKVTNLKENSFYKLNKDYYVNDIL</sequence>
<dbReference type="SUPFAM" id="SSF82171">
    <property type="entry name" value="DPP6 N-terminal domain-like"/>
    <property type="match status" value="1"/>
</dbReference>
<evidence type="ECO:0000259" key="1">
    <source>
        <dbReference type="Pfam" id="PF21941"/>
    </source>
</evidence>
<evidence type="ECO:0000313" key="2">
    <source>
        <dbReference type="EMBL" id="MDX4069866.1"/>
    </source>
</evidence>
<gene>
    <name evidence="2" type="ORF">Q6A80_09050</name>
</gene>
<dbReference type="InterPro" id="IPR047740">
    <property type="entry name" value="SMEK_dom"/>
</dbReference>
<dbReference type="Proteomes" id="UP001283691">
    <property type="component" value="Unassembled WGS sequence"/>
</dbReference>
<dbReference type="RefSeq" id="WP_319048396.1">
    <property type="nucleotide sequence ID" value="NZ_JAUQUR010000007.1"/>
</dbReference>
<protein>
    <submittedName>
        <fullName evidence="2">SMEK domain-containing protein</fullName>
    </submittedName>
</protein>
<organism evidence="2 3">
    <name type="scientific">Aliarcobacter skirrowii</name>
    <dbReference type="NCBI Taxonomy" id="28200"/>
    <lineage>
        <taxon>Bacteria</taxon>
        <taxon>Pseudomonadati</taxon>
        <taxon>Campylobacterota</taxon>
        <taxon>Epsilonproteobacteria</taxon>
        <taxon>Campylobacterales</taxon>
        <taxon>Arcobacteraceae</taxon>
        <taxon>Aliarcobacter</taxon>
    </lineage>
</organism>
<dbReference type="AlphaFoldDB" id="A0AAW9DD96"/>